<protein>
    <submittedName>
        <fullName evidence="2">DUF2892 domain-containing protein</fullName>
    </submittedName>
</protein>
<dbReference type="AlphaFoldDB" id="A0A5F1YF64"/>
<feature type="transmembrane region" description="Helical" evidence="1">
    <location>
        <begin position="9"/>
        <end position="28"/>
    </location>
</feature>
<dbReference type="RefSeq" id="WP_135595026.1">
    <property type="nucleotide sequence ID" value="NZ_RQEZ01000088.1"/>
</dbReference>
<dbReference type="Gene3D" id="6.10.140.1340">
    <property type="match status" value="1"/>
</dbReference>
<keyword evidence="1" id="KW-0472">Membrane</keyword>
<keyword evidence="3" id="KW-1185">Reference proteome</keyword>
<dbReference type="EMBL" id="RQFA01000010">
    <property type="protein sequence ID" value="TGK38458.1"/>
    <property type="molecule type" value="Genomic_DNA"/>
</dbReference>
<evidence type="ECO:0000313" key="3">
    <source>
        <dbReference type="Proteomes" id="UP000298277"/>
    </source>
</evidence>
<evidence type="ECO:0000256" key="1">
    <source>
        <dbReference type="SAM" id="Phobius"/>
    </source>
</evidence>
<dbReference type="Proteomes" id="UP000298277">
    <property type="component" value="Unassembled WGS sequence"/>
</dbReference>
<accession>A0A5F1YF64</accession>
<feature type="transmembrane region" description="Helical" evidence="1">
    <location>
        <begin position="34"/>
        <end position="58"/>
    </location>
</feature>
<dbReference type="OrthoDB" id="345923at2"/>
<name>A0A5F1YF64_9LEPT</name>
<organism evidence="2 3">
    <name type="scientific">Leptospira gomenensis</name>
    <dbReference type="NCBI Taxonomy" id="2484974"/>
    <lineage>
        <taxon>Bacteria</taxon>
        <taxon>Pseudomonadati</taxon>
        <taxon>Spirochaetota</taxon>
        <taxon>Spirochaetia</taxon>
        <taxon>Leptospirales</taxon>
        <taxon>Leptospiraceae</taxon>
        <taxon>Leptospira</taxon>
    </lineage>
</organism>
<sequence length="74" mass="8152">MKSWYLERYLFLIAGTVSSIGLALGSLVNSWGFVLNLLVSINLILFSLTDFCPVAYLLQKLGVRSLKDGNGNAR</sequence>
<proteinExistence type="predicted"/>
<keyword evidence="1" id="KW-0812">Transmembrane</keyword>
<keyword evidence="1" id="KW-1133">Transmembrane helix</keyword>
<reference evidence="2" key="1">
    <citation type="journal article" date="2019" name="PLoS Negl. Trop. Dis.">
        <title>Revisiting the worldwide diversity of Leptospira species in the environment.</title>
        <authorList>
            <person name="Vincent A.T."/>
            <person name="Schiettekatte O."/>
            <person name="Bourhy P."/>
            <person name="Veyrier F.J."/>
            <person name="Picardeau M."/>
        </authorList>
    </citation>
    <scope>NUCLEOTIDE SEQUENCE [LARGE SCALE GENOMIC DNA]</scope>
    <source>
        <strain evidence="2">201800299</strain>
    </source>
</reference>
<evidence type="ECO:0000313" key="2">
    <source>
        <dbReference type="EMBL" id="TGK38458.1"/>
    </source>
</evidence>
<comment type="caution">
    <text evidence="2">The sequence shown here is derived from an EMBL/GenBank/DDBJ whole genome shotgun (WGS) entry which is preliminary data.</text>
</comment>
<gene>
    <name evidence="2" type="ORF">EHQ17_02125</name>
</gene>